<feature type="transmembrane region" description="Helical" evidence="2">
    <location>
        <begin position="25"/>
        <end position="43"/>
    </location>
</feature>
<keyword evidence="2" id="KW-0472">Membrane</keyword>
<dbReference type="Proteomes" id="UP001592528">
    <property type="component" value="Unassembled WGS sequence"/>
</dbReference>
<keyword evidence="2" id="KW-1133">Transmembrane helix</keyword>
<reference evidence="3 4" key="1">
    <citation type="submission" date="2024-09" db="EMBL/GenBank/DDBJ databases">
        <authorList>
            <person name="Lee S.D."/>
        </authorList>
    </citation>
    <scope>NUCLEOTIDE SEQUENCE [LARGE SCALE GENOMIC DNA]</scope>
    <source>
        <strain evidence="3 4">N1-5</strain>
    </source>
</reference>
<dbReference type="RefSeq" id="WP_030253534.1">
    <property type="nucleotide sequence ID" value="NZ_JBHEZZ010000002.1"/>
</dbReference>
<feature type="region of interest" description="Disordered" evidence="1">
    <location>
        <begin position="265"/>
        <end position="284"/>
    </location>
</feature>
<keyword evidence="2" id="KW-0812">Transmembrane</keyword>
<name>A0ABV6UGS6_9ACTN</name>
<evidence type="ECO:0000313" key="3">
    <source>
        <dbReference type="EMBL" id="MFC1400637.1"/>
    </source>
</evidence>
<evidence type="ECO:0008006" key="5">
    <source>
        <dbReference type="Google" id="ProtNLM"/>
    </source>
</evidence>
<evidence type="ECO:0000313" key="4">
    <source>
        <dbReference type="Proteomes" id="UP001592528"/>
    </source>
</evidence>
<gene>
    <name evidence="3" type="ORF">ACEZDJ_04970</name>
</gene>
<accession>A0ABV6UGS6</accession>
<feature type="transmembrane region" description="Helical" evidence="2">
    <location>
        <begin position="193"/>
        <end position="215"/>
    </location>
</feature>
<comment type="caution">
    <text evidence="3">The sequence shown here is derived from an EMBL/GenBank/DDBJ whole genome shotgun (WGS) entry which is preliminary data.</text>
</comment>
<evidence type="ECO:0000256" key="1">
    <source>
        <dbReference type="SAM" id="MobiDB-lite"/>
    </source>
</evidence>
<evidence type="ECO:0000256" key="2">
    <source>
        <dbReference type="SAM" id="Phobius"/>
    </source>
</evidence>
<protein>
    <recommendedName>
        <fullName evidence="5">Integral membrane protein</fullName>
    </recommendedName>
</protein>
<organism evidence="3 4">
    <name type="scientific">Streptacidiphilus cavernicola</name>
    <dbReference type="NCBI Taxonomy" id="3342716"/>
    <lineage>
        <taxon>Bacteria</taxon>
        <taxon>Bacillati</taxon>
        <taxon>Actinomycetota</taxon>
        <taxon>Actinomycetes</taxon>
        <taxon>Kitasatosporales</taxon>
        <taxon>Streptomycetaceae</taxon>
        <taxon>Streptacidiphilus</taxon>
    </lineage>
</organism>
<feature type="transmembrane region" description="Helical" evidence="2">
    <location>
        <begin position="50"/>
        <end position="68"/>
    </location>
</feature>
<feature type="transmembrane region" description="Helical" evidence="2">
    <location>
        <begin position="74"/>
        <end position="92"/>
    </location>
</feature>
<feature type="compositionally biased region" description="Basic residues" evidence="1">
    <location>
        <begin position="269"/>
        <end position="281"/>
    </location>
</feature>
<sequence length="302" mass="30710">MSVSPAAPAATPDRAAALDLRMLRALPFAVVCVVVSALGHCLGGGGRIPTAALLLGGLAVWAIATALAGRERRLPSIVGALAAGQLGLHLLFHQAAMGSMAGMQGMSGMDGMSGMSGMTGMAGMDGVGSSSGSGSALAALAAKLLCGPAGSATAALPRGTTAAQIVQRAGIDPHLVVSGTTPQLSSFWTHSGLLGLTPLMLLGHLLAALTAGWWLRRGEAALWRLLRLTGQVAETLAQTWTAPLRTLLALAAALLRGRLGGSEDGAAAVRRRHGRERRQRPRGALLRHQVVRRGPPLGTLPA</sequence>
<proteinExistence type="predicted"/>
<dbReference type="EMBL" id="JBHEZZ010000002">
    <property type="protein sequence ID" value="MFC1400637.1"/>
    <property type="molecule type" value="Genomic_DNA"/>
</dbReference>
<keyword evidence="4" id="KW-1185">Reference proteome</keyword>